<evidence type="ECO:0000256" key="2">
    <source>
        <dbReference type="ARBA" id="ARBA00022723"/>
    </source>
</evidence>
<evidence type="ECO:0000313" key="8">
    <source>
        <dbReference type="EMBL" id="MBL6457606.1"/>
    </source>
</evidence>
<reference evidence="8 9" key="1">
    <citation type="submission" date="2021-01" db="EMBL/GenBank/DDBJ databases">
        <title>Belnapia mucosa sp. nov. and Belnapia arida sp. nov., isolated from the Tabernas Desert (Almeria, Spain).</title>
        <authorList>
            <person name="Molina-Menor E."/>
            <person name="Vidal-Verdu A."/>
            <person name="Calonge A."/>
            <person name="Satari L."/>
            <person name="Pereto Magraner J."/>
            <person name="Porcar Miralles M."/>
        </authorList>
    </citation>
    <scope>NUCLEOTIDE SEQUENCE [LARGE SCALE GENOMIC DNA]</scope>
    <source>
        <strain evidence="8 9">T6</strain>
    </source>
</reference>
<evidence type="ECO:0000256" key="3">
    <source>
        <dbReference type="ARBA" id="ARBA00022896"/>
    </source>
</evidence>
<protein>
    <submittedName>
        <fullName evidence="8">2OG-Fe(II) oxygenase</fullName>
    </submittedName>
</protein>
<evidence type="ECO:0000256" key="1">
    <source>
        <dbReference type="ARBA" id="ARBA00001961"/>
    </source>
</evidence>
<comment type="caution">
    <text evidence="8">The sequence shown here is derived from an EMBL/GenBank/DDBJ whole genome shotgun (WGS) entry which is preliminary data.</text>
</comment>
<keyword evidence="4" id="KW-0223">Dioxygenase</keyword>
<dbReference type="Pfam" id="PF13640">
    <property type="entry name" value="2OG-FeII_Oxy_3"/>
    <property type="match status" value="1"/>
</dbReference>
<keyword evidence="6" id="KW-0408">Iron</keyword>
<dbReference type="Proteomes" id="UP000606490">
    <property type="component" value="Unassembled WGS sequence"/>
</dbReference>
<evidence type="ECO:0000313" key="9">
    <source>
        <dbReference type="Proteomes" id="UP000606490"/>
    </source>
</evidence>
<dbReference type="RefSeq" id="WP_202827349.1">
    <property type="nucleotide sequence ID" value="NZ_JAEUXJ010000009.1"/>
</dbReference>
<evidence type="ECO:0000259" key="7">
    <source>
        <dbReference type="PROSITE" id="PS51471"/>
    </source>
</evidence>
<proteinExistence type="predicted"/>
<dbReference type="InterPro" id="IPR006620">
    <property type="entry name" value="Pro_4_hyd_alph"/>
</dbReference>
<keyword evidence="9" id="KW-1185">Reference proteome</keyword>
<dbReference type="SMART" id="SM00702">
    <property type="entry name" value="P4Hc"/>
    <property type="match status" value="1"/>
</dbReference>
<keyword evidence="5" id="KW-0560">Oxidoreductase</keyword>
<organism evidence="8 9">
    <name type="scientific">Belnapia mucosa</name>
    <dbReference type="NCBI Taxonomy" id="2804532"/>
    <lineage>
        <taxon>Bacteria</taxon>
        <taxon>Pseudomonadati</taxon>
        <taxon>Pseudomonadota</taxon>
        <taxon>Alphaproteobacteria</taxon>
        <taxon>Acetobacterales</taxon>
        <taxon>Roseomonadaceae</taxon>
        <taxon>Belnapia</taxon>
    </lineage>
</organism>
<dbReference type="PROSITE" id="PS51471">
    <property type="entry name" value="FE2OG_OXY"/>
    <property type="match status" value="1"/>
</dbReference>
<dbReference type="EMBL" id="JAEUXJ010000009">
    <property type="protein sequence ID" value="MBL6457606.1"/>
    <property type="molecule type" value="Genomic_DNA"/>
</dbReference>
<comment type="cofactor">
    <cofactor evidence="1">
        <name>L-ascorbate</name>
        <dbReference type="ChEBI" id="CHEBI:38290"/>
    </cofactor>
</comment>
<name>A0ABS1V7G3_9PROT</name>
<evidence type="ECO:0000256" key="6">
    <source>
        <dbReference type="ARBA" id="ARBA00023004"/>
    </source>
</evidence>
<sequence>MTTAAIRLLPGDPAPWFHAPGAGNPRYAFSSVAGRYVLLAFPGAAPGVAATAHAALLAAREEGLLDDSRAAGFIIAPPGAEAGPDALPGLRTLLDRDGAIARGYGAGEPLALLLDPLLRVLATAPLARLPALLDLLRRLPPPARHAGPETPAPVLLLPRILEPDFCARLVDLYEAEGGQESGFMVERDGKTIGTTDPGHKRRRDLLLEDPEIQAALRARLQRRLLPEIRKAFQFRATRIERYIVACYDAAEGGHFRAHRDNTTAGTAHRRFAVTINLNEEFEGGALWFPEFGPRRYRPPMGGAVVFSCSLLHEATPVTRGRRYATLPFLYDEAGAALREANLKHLAAG</sequence>
<dbReference type="InterPro" id="IPR005123">
    <property type="entry name" value="Oxoglu/Fe-dep_dioxygenase_dom"/>
</dbReference>
<keyword evidence="2" id="KW-0479">Metal-binding</keyword>
<gene>
    <name evidence="8" type="ORF">JMJ55_19920</name>
</gene>
<dbReference type="Gene3D" id="2.60.120.620">
    <property type="entry name" value="q2cbj1_9rhob like domain"/>
    <property type="match status" value="1"/>
</dbReference>
<feature type="domain" description="Fe2OG dioxygenase" evidence="7">
    <location>
        <begin position="238"/>
        <end position="332"/>
    </location>
</feature>
<accession>A0ABS1V7G3</accession>
<dbReference type="InterPro" id="IPR044862">
    <property type="entry name" value="Pro_4_hyd_alph_FE2OG_OXY"/>
</dbReference>
<keyword evidence="3" id="KW-0847">Vitamin C</keyword>
<evidence type="ECO:0000256" key="4">
    <source>
        <dbReference type="ARBA" id="ARBA00022964"/>
    </source>
</evidence>
<evidence type="ECO:0000256" key="5">
    <source>
        <dbReference type="ARBA" id="ARBA00023002"/>
    </source>
</evidence>